<name>A0A084WN55_ANOSI</name>
<reference evidence="2" key="2">
    <citation type="submission" date="2020-05" db="UniProtKB">
        <authorList>
            <consortium name="EnsemblMetazoa"/>
        </authorList>
    </citation>
    <scope>IDENTIFICATION</scope>
</reference>
<dbReference type="Proteomes" id="UP000030765">
    <property type="component" value="Unassembled WGS sequence"/>
</dbReference>
<protein>
    <submittedName>
        <fullName evidence="1 2">Uncharacterized protein</fullName>
    </submittedName>
</protein>
<evidence type="ECO:0000313" key="3">
    <source>
        <dbReference type="Proteomes" id="UP000030765"/>
    </source>
</evidence>
<dbReference type="VEuPathDB" id="VectorBase:ASIC019728"/>
<dbReference type="AlphaFoldDB" id="A0A084WN55"/>
<dbReference type="EnsemblMetazoa" id="ASIC019728-RA">
    <property type="protein sequence ID" value="ASIC019728-PA"/>
    <property type="gene ID" value="ASIC019728"/>
</dbReference>
<organism evidence="1">
    <name type="scientific">Anopheles sinensis</name>
    <name type="common">Mosquito</name>
    <dbReference type="NCBI Taxonomy" id="74873"/>
    <lineage>
        <taxon>Eukaryota</taxon>
        <taxon>Metazoa</taxon>
        <taxon>Ecdysozoa</taxon>
        <taxon>Arthropoda</taxon>
        <taxon>Hexapoda</taxon>
        <taxon>Insecta</taxon>
        <taxon>Pterygota</taxon>
        <taxon>Neoptera</taxon>
        <taxon>Endopterygota</taxon>
        <taxon>Diptera</taxon>
        <taxon>Nematocera</taxon>
        <taxon>Culicoidea</taxon>
        <taxon>Culicidae</taxon>
        <taxon>Anophelinae</taxon>
        <taxon>Anopheles</taxon>
    </lineage>
</organism>
<evidence type="ECO:0000313" key="2">
    <source>
        <dbReference type="EnsemblMetazoa" id="ASIC019728-PA"/>
    </source>
</evidence>
<dbReference type="EMBL" id="ATLV01024567">
    <property type="status" value="NOT_ANNOTATED_CDS"/>
    <property type="molecule type" value="Genomic_DNA"/>
</dbReference>
<gene>
    <name evidence="1" type="ORF">ZHAS_00019728</name>
</gene>
<dbReference type="EMBL" id="KE525352">
    <property type="protein sequence ID" value="KFB51649.1"/>
    <property type="molecule type" value="Genomic_DNA"/>
</dbReference>
<accession>A0A084WN55</accession>
<reference evidence="1 3" key="1">
    <citation type="journal article" date="2014" name="BMC Genomics">
        <title>Genome sequence of Anopheles sinensis provides insight into genetics basis of mosquito competence for malaria parasites.</title>
        <authorList>
            <person name="Zhou D."/>
            <person name="Zhang D."/>
            <person name="Ding G."/>
            <person name="Shi L."/>
            <person name="Hou Q."/>
            <person name="Ye Y."/>
            <person name="Xu Y."/>
            <person name="Zhou H."/>
            <person name="Xiong C."/>
            <person name="Li S."/>
            <person name="Yu J."/>
            <person name="Hong S."/>
            <person name="Yu X."/>
            <person name="Zou P."/>
            <person name="Chen C."/>
            <person name="Chang X."/>
            <person name="Wang W."/>
            <person name="Lv Y."/>
            <person name="Sun Y."/>
            <person name="Ma L."/>
            <person name="Shen B."/>
            <person name="Zhu C."/>
        </authorList>
    </citation>
    <scope>NUCLEOTIDE SEQUENCE [LARGE SCALE GENOMIC DNA]</scope>
</reference>
<sequence>MASKPLKLGHISKSVGKQAIVCRVQSKVSKSIVHSRKAKQTASLQQAAVKREPGLVPVSSVEIDLPLENSEPHPARAGFRRANRSKSRFTRSNRTCAIVFDYGMGRL</sequence>
<keyword evidence="3" id="KW-1185">Reference proteome</keyword>
<proteinExistence type="predicted"/>
<evidence type="ECO:0000313" key="1">
    <source>
        <dbReference type="EMBL" id="KFB51649.1"/>
    </source>
</evidence>